<keyword evidence="6" id="KW-1185">Reference proteome</keyword>
<proteinExistence type="predicted"/>
<name>A0ABQ8YD89_9EUKA</name>
<evidence type="ECO:0000256" key="3">
    <source>
        <dbReference type="PROSITE-ProRule" id="PRU00339"/>
    </source>
</evidence>
<keyword evidence="1" id="KW-0677">Repeat</keyword>
<feature type="region of interest" description="Disordered" evidence="4">
    <location>
        <begin position="560"/>
        <end position="592"/>
    </location>
</feature>
<feature type="repeat" description="TPR" evidence="3">
    <location>
        <begin position="324"/>
        <end position="357"/>
    </location>
</feature>
<feature type="repeat" description="TPR" evidence="3">
    <location>
        <begin position="518"/>
        <end position="551"/>
    </location>
</feature>
<dbReference type="PANTHER" id="PTHR44858:SF1">
    <property type="entry name" value="UDP-N-ACETYLGLUCOSAMINE--PEPTIDE N-ACETYLGLUCOSAMINYLTRANSFERASE SPINDLY-RELATED"/>
    <property type="match status" value="1"/>
</dbReference>
<protein>
    <submittedName>
        <fullName evidence="5">Tetratricopeptide repeat protein</fullName>
    </submittedName>
</protein>
<dbReference type="Gene3D" id="1.25.40.10">
    <property type="entry name" value="Tetratricopeptide repeat domain"/>
    <property type="match status" value="2"/>
</dbReference>
<dbReference type="Pfam" id="PF13181">
    <property type="entry name" value="TPR_8"/>
    <property type="match status" value="2"/>
</dbReference>
<organism evidence="5 6">
    <name type="scientific">Anaeramoeba flamelloides</name>
    <dbReference type="NCBI Taxonomy" id="1746091"/>
    <lineage>
        <taxon>Eukaryota</taxon>
        <taxon>Metamonada</taxon>
        <taxon>Anaeramoebidae</taxon>
        <taxon>Anaeramoeba</taxon>
    </lineage>
</organism>
<accession>A0ABQ8YD89</accession>
<sequence>MGNQILKYLKENKEIQKTIEGYLTQLGLKDDLIKNCKDKNVVECYQSFIGGRFLESFKFLCQGIGLNEGQGEELKVLLVTFLQSANELALLILGKVVKDVNFLLLSIKTFLNLLSKGNILEAIRYILTIFSIDYAKLINLINLFLQFQSSKIEKKIENKKDKKKVKDEEKKETQQKQFQQQIIFELMSIFKIDLPLQRIQILQMITGPFMNGQIFSQEIKEQVLYCFQISEEEYENIKIHYEKLQLKIQEHKLLKLSKEYLKTHYGIVFNLNLKQNFWKFLNAFKPTKNENLWLSLGKLSLKQGNEDQAFDCFQKAFQICPTNPEIIDKLALVQFKFGETGLANENFTKAIKLSPDNAFYWNHRGLSFIKMRKPKKADLDFEKALQLSNEKNQNKLLKERTQLRWGRSEWKSVIKLAKMMNKNDPEDSWAWNIRGKVALLKRKFDQALPLFENAAKFLNVKQMKKKEKKKKNIQNTEFKYFEINANMSLSRNNLQQAIWEYSELLFRQKSFGANKILIDSYIFRGMAYEKFHLLEKASEDFSSAIKLNPDCLLAGKCKRRVTDKRDQKDSEQQMDESSDSSESDSENDVLNF</sequence>
<dbReference type="Proteomes" id="UP001150062">
    <property type="component" value="Unassembled WGS sequence"/>
</dbReference>
<dbReference type="SUPFAM" id="SSF48452">
    <property type="entry name" value="TPR-like"/>
    <property type="match status" value="2"/>
</dbReference>
<evidence type="ECO:0000313" key="6">
    <source>
        <dbReference type="Proteomes" id="UP001150062"/>
    </source>
</evidence>
<evidence type="ECO:0000256" key="4">
    <source>
        <dbReference type="SAM" id="MobiDB-lite"/>
    </source>
</evidence>
<gene>
    <name evidence="5" type="ORF">M0813_22713</name>
</gene>
<keyword evidence="2 3" id="KW-0802">TPR repeat</keyword>
<dbReference type="InterPro" id="IPR050498">
    <property type="entry name" value="Ycf3"/>
</dbReference>
<evidence type="ECO:0000256" key="1">
    <source>
        <dbReference type="ARBA" id="ARBA00022737"/>
    </source>
</evidence>
<dbReference type="InterPro" id="IPR019734">
    <property type="entry name" value="TPR_rpt"/>
</dbReference>
<reference evidence="5" key="1">
    <citation type="submission" date="2022-08" db="EMBL/GenBank/DDBJ databases">
        <title>Novel sulfate-reducing endosymbionts in the free-living metamonad Anaeramoeba.</title>
        <authorList>
            <person name="Jerlstrom-Hultqvist J."/>
            <person name="Cepicka I."/>
            <person name="Gallot-Lavallee L."/>
            <person name="Salas-Leiva D."/>
            <person name="Curtis B.A."/>
            <person name="Zahonova K."/>
            <person name="Pipaliya S."/>
            <person name="Dacks J."/>
            <person name="Roger A.J."/>
        </authorList>
    </citation>
    <scope>NUCLEOTIDE SEQUENCE</scope>
    <source>
        <strain evidence="5">Schooner1</strain>
    </source>
</reference>
<evidence type="ECO:0000313" key="5">
    <source>
        <dbReference type="EMBL" id="KAJ6242568.1"/>
    </source>
</evidence>
<comment type="caution">
    <text evidence="5">The sequence shown here is derived from an EMBL/GenBank/DDBJ whole genome shotgun (WGS) entry which is preliminary data.</text>
</comment>
<dbReference type="InterPro" id="IPR011990">
    <property type="entry name" value="TPR-like_helical_dom_sf"/>
</dbReference>
<feature type="repeat" description="TPR" evidence="3">
    <location>
        <begin position="290"/>
        <end position="323"/>
    </location>
</feature>
<evidence type="ECO:0000256" key="2">
    <source>
        <dbReference type="ARBA" id="ARBA00022803"/>
    </source>
</evidence>
<feature type="compositionally biased region" description="Acidic residues" evidence="4">
    <location>
        <begin position="572"/>
        <end position="592"/>
    </location>
</feature>
<dbReference type="PANTHER" id="PTHR44858">
    <property type="entry name" value="TETRATRICOPEPTIDE REPEAT PROTEIN 6"/>
    <property type="match status" value="1"/>
</dbReference>
<dbReference type="EMBL" id="JAOAOG010000175">
    <property type="protein sequence ID" value="KAJ6242568.1"/>
    <property type="molecule type" value="Genomic_DNA"/>
</dbReference>
<dbReference type="PROSITE" id="PS50005">
    <property type="entry name" value="TPR"/>
    <property type="match status" value="3"/>
</dbReference>
<dbReference type="SMART" id="SM00028">
    <property type="entry name" value="TPR"/>
    <property type="match status" value="5"/>
</dbReference>